<gene>
    <name evidence="1" type="ORF">FB45DRAFT_999408</name>
</gene>
<dbReference type="AlphaFoldDB" id="A0AAD7CBY5"/>
<evidence type="ECO:0000313" key="1">
    <source>
        <dbReference type="EMBL" id="KAJ7644300.1"/>
    </source>
</evidence>
<evidence type="ECO:0000313" key="2">
    <source>
        <dbReference type="Proteomes" id="UP001221142"/>
    </source>
</evidence>
<reference evidence="1" key="1">
    <citation type="submission" date="2023-03" db="EMBL/GenBank/DDBJ databases">
        <title>Massive genome expansion in bonnet fungi (Mycena s.s.) driven by repeated elements and novel gene families across ecological guilds.</title>
        <authorList>
            <consortium name="Lawrence Berkeley National Laboratory"/>
            <person name="Harder C.B."/>
            <person name="Miyauchi S."/>
            <person name="Viragh M."/>
            <person name="Kuo A."/>
            <person name="Thoen E."/>
            <person name="Andreopoulos B."/>
            <person name="Lu D."/>
            <person name="Skrede I."/>
            <person name="Drula E."/>
            <person name="Henrissat B."/>
            <person name="Morin E."/>
            <person name="Kohler A."/>
            <person name="Barry K."/>
            <person name="LaButti K."/>
            <person name="Morin E."/>
            <person name="Salamov A."/>
            <person name="Lipzen A."/>
            <person name="Mereny Z."/>
            <person name="Hegedus B."/>
            <person name="Baldrian P."/>
            <person name="Stursova M."/>
            <person name="Weitz H."/>
            <person name="Taylor A."/>
            <person name="Grigoriev I.V."/>
            <person name="Nagy L.G."/>
            <person name="Martin F."/>
            <person name="Kauserud H."/>
        </authorList>
    </citation>
    <scope>NUCLEOTIDE SEQUENCE</scope>
    <source>
        <strain evidence="1">9284</strain>
    </source>
</reference>
<sequence length="251" mass="28096">MRHFPFSSHPRQLYNLGSESPAGLDWHAVRGLGNGLPQHMELKLNIQCRQMDPKSIPFGTCLQIVGHGPPGDAPDAGASLYSPHISPILRRSVHYTPRPRRRNGDTSAVKIPPGLAVQFHLAVQCERWCNAFLGGIYTAWTPFSLRFEAHLIRHEELPVSSSVPYTPLSDPPPRVRKSNVSHADDYFAKQEGICVSRGSTTRSYALHRNGARRVAARYSQVARKMMNHLAKKLQTEFNKKTPSNTKMTLTN</sequence>
<accession>A0AAD7CBY5</accession>
<dbReference type="Proteomes" id="UP001221142">
    <property type="component" value="Unassembled WGS sequence"/>
</dbReference>
<comment type="caution">
    <text evidence="1">The sequence shown here is derived from an EMBL/GenBank/DDBJ whole genome shotgun (WGS) entry which is preliminary data.</text>
</comment>
<keyword evidence="2" id="KW-1185">Reference proteome</keyword>
<organism evidence="1 2">
    <name type="scientific">Roridomyces roridus</name>
    <dbReference type="NCBI Taxonomy" id="1738132"/>
    <lineage>
        <taxon>Eukaryota</taxon>
        <taxon>Fungi</taxon>
        <taxon>Dikarya</taxon>
        <taxon>Basidiomycota</taxon>
        <taxon>Agaricomycotina</taxon>
        <taxon>Agaricomycetes</taxon>
        <taxon>Agaricomycetidae</taxon>
        <taxon>Agaricales</taxon>
        <taxon>Marasmiineae</taxon>
        <taxon>Mycenaceae</taxon>
        <taxon>Roridomyces</taxon>
    </lineage>
</organism>
<name>A0AAD7CBY5_9AGAR</name>
<protein>
    <submittedName>
        <fullName evidence="1">Uncharacterized protein</fullName>
    </submittedName>
</protein>
<dbReference type="EMBL" id="JARKIF010000003">
    <property type="protein sequence ID" value="KAJ7644300.1"/>
    <property type="molecule type" value="Genomic_DNA"/>
</dbReference>
<proteinExistence type="predicted"/>